<proteinExistence type="predicted"/>
<keyword evidence="3" id="KW-1185">Reference proteome</keyword>
<feature type="region of interest" description="Disordered" evidence="1">
    <location>
        <begin position="29"/>
        <end position="51"/>
    </location>
</feature>
<dbReference type="EMBL" id="BMQA01000083">
    <property type="protein sequence ID" value="GGJ64991.1"/>
    <property type="molecule type" value="Genomic_DNA"/>
</dbReference>
<accession>A0A917UKV7</accession>
<sequence length="121" mass="12974">MIVYEIPINRHWPSRMRVEVRPMNVVPIGSIDSPRSGQRNLKQNPDDDRGQHLHIQLPVPGLGLHHDDAVCGFVWGMRHCNLHPGTAEPTDVPAGNSGTDSRGGAAPAAPGPTGTAQLPAQ</sequence>
<feature type="compositionally biased region" description="Polar residues" evidence="1">
    <location>
        <begin position="33"/>
        <end position="43"/>
    </location>
</feature>
<organism evidence="2 3">
    <name type="scientific">Streptomyces brasiliensis</name>
    <dbReference type="NCBI Taxonomy" id="1954"/>
    <lineage>
        <taxon>Bacteria</taxon>
        <taxon>Bacillati</taxon>
        <taxon>Actinomycetota</taxon>
        <taxon>Actinomycetes</taxon>
        <taxon>Kitasatosporales</taxon>
        <taxon>Streptomycetaceae</taxon>
        <taxon>Streptomyces</taxon>
    </lineage>
</organism>
<gene>
    <name evidence="2" type="ORF">GCM10010121_089550</name>
</gene>
<comment type="caution">
    <text evidence="2">The sequence shown here is derived from an EMBL/GenBank/DDBJ whole genome shotgun (WGS) entry which is preliminary data.</text>
</comment>
<evidence type="ECO:0000313" key="3">
    <source>
        <dbReference type="Proteomes" id="UP000657574"/>
    </source>
</evidence>
<reference evidence="2" key="2">
    <citation type="submission" date="2020-09" db="EMBL/GenBank/DDBJ databases">
        <authorList>
            <person name="Sun Q."/>
            <person name="Ohkuma M."/>
        </authorList>
    </citation>
    <scope>NUCLEOTIDE SEQUENCE</scope>
    <source>
        <strain evidence="2">JCM 3086</strain>
    </source>
</reference>
<evidence type="ECO:0000256" key="1">
    <source>
        <dbReference type="SAM" id="MobiDB-lite"/>
    </source>
</evidence>
<dbReference type="AlphaFoldDB" id="A0A917UKV7"/>
<feature type="region of interest" description="Disordered" evidence="1">
    <location>
        <begin position="82"/>
        <end position="121"/>
    </location>
</feature>
<dbReference type="Proteomes" id="UP000657574">
    <property type="component" value="Unassembled WGS sequence"/>
</dbReference>
<feature type="compositionally biased region" description="Low complexity" evidence="1">
    <location>
        <begin position="103"/>
        <end position="121"/>
    </location>
</feature>
<dbReference type="RefSeq" id="WP_189317049.1">
    <property type="nucleotide sequence ID" value="NZ_BMQA01000083.1"/>
</dbReference>
<protein>
    <submittedName>
        <fullName evidence="2">Uncharacterized protein</fullName>
    </submittedName>
</protein>
<name>A0A917UKV7_9ACTN</name>
<evidence type="ECO:0000313" key="2">
    <source>
        <dbReference type="EMBL" id="GGJ64991.1"/>
    </source>
</evidence>
<reference evidence="2" key="1">
    <citation type="journal article" date="2014" name="Int. J. Syst. Evol. Microbiol.">
        <title>Complete genome sequence of Corynebacterium casei LMG S-19264T (=DSM 44701T), isolated from a smear-ripened cheese.</title>
        <authorList>
            <consortium name="US DOE Joint Genome Institute (JGI-PGF)"/>
            <person name="Walter F."/>
            <person name="Albersmeier A."/>
            <person name="Kalinowski J."/>
            <person name="Ruckert C."/>
        </authorList>
    </citation>
    <scope>NUCLEOTIDE SEQUENCE</scope>
    <source>
        <strain evidence="2">JCM 3086</strain>
    </source>
</reference>